<feature type="domain" description="Fibronectin type-III" evidence="3">
    <location>
        <begin position="441"/>
        <end position="533"/>
    </location>
</feature>
<protein>
    <recommendedName>
        <fullName evidence="3">Fibronectin type-III domain-containing protein</fullName>
    </recommendedName>
</protein>
<dbReference type="Gene3D" id="2.60.120.200">
    <property type="match status" value="1"/>
</dbReference>
<dbReference type="OrthoDB" id="608579at2"/>
<dbReference type="InterPro" id="IPR013783">
    <property type="entry name" value="Ig-like_fold"/>
</dbReference>
<dbReference type="InterPro" id="IPR050991">
    <property type="entry name" value="ECM_Regulatory_Proteins"/>
</dbReference>
<feature type="domain" description="Fibronectin type-III" evidence="3">
    <location>
        <begin position="1531"/>
        <end position="1621"/>
    </location>
</feature>
<dbReference type="SMART" id="SM00060">
    <property type="entry name" value="FN3"/>
    <property type="match status" value="6"/>
</dbReference>
<evidence type="ECO:0000256" key="2">
    <source>
        <dbReference type="SAM" id="SignalP"/>
    </source>
</evidence>
<evidence type="ECO:0000259" key="3">
    <source>
        <dbReference type="PROSITE" id="PS50853"/>
    </source>
</evidence>
<evidence type="ECO:0000256" key="1">
    <source>
        <dbReference type="ARBA" id="ARBA00022737"/>
    </source>
</evidence>
<reference evidence="4 5" key="1">
    <citation type="submission" date="2018-11" db="EMBL/GenBank/DDBJ databases">
        <title>Flavobacterium sp. nov., YIM 102600 draft genome.</title>
        <authorList>
            <person name="Li G."/>
            <person name="Jiang Y."/>
        </authorList>
    </citation>
    <scope>NUCLEOTIDE SEQUENCE [LARGE SCALE GENOMIC DNA]</scope>
    <source>
        <strain evidence="4 5">YIM 102600</strain>
    </source>
</reference>
<feature type="domain" description="Fibronectin type-III" evidence="3">
    <location>
        <begin position="712"/>
        <end position="805"/>
    </location>
</feature>
<feature type="non-terminal residue" evidence="4">
    <location>
        <position position="2280"/>
    </location>
</feature>
<feature type="domain" description="Fibronectin type-III" evidence="3">
    <location>
        <begin position="987"/>
        <end position="1081"/>
    </location>
</feature>
<keyword evidence="5" id="KW-1185">Reference proteome</keyword>
<dbReference type="PROSITE" id="PS50853">
    <property type="entry name" value="FN3"/>
    <property type="match status" value="6"/>
</dbReference>
<dbReference type="InterPro" id="IPR003961">
    <property type="entry name" value="FN3_dom"/>
</dbReference>
<feature type="domain" description="Fibronectin type-III" evidence="3">
    <location>
        <begin position="1258"/>
        <end position="1351"/>
    </location>
</feature>
<dbReference type="RefSeq" id="WP_125011355.1">
    <property type="nucleotide sequence ID" value="NZ_RQVR01000001.1"/>
</dbReference>
<feature type="chain" id="PRO_5018002266" description="Fibronectin type-III domain-containing protein" evidence="2">
    <location>
        <begin position="20"/>
        <end position="2280"/>
    </location>
</feature>
<dbReference type="PANTHER" id="PTHR46708">
    <property type="entry name" value="TENASCIN"/>
    <property type="match status" value="1"/>
</dbReference>
<organism evidence="4 5">
    <name type="scientific">Flavobacterium macacae</name>
    <dbReference type="NCBI Taxonomy" id="2488993"/>
    <lineage>
        <taxon>Bacteria</taxon>
        <taxon>Pseudomonadati</taxon>
        <taxon>Bacteroidota</taxon>
        <taxon>Flavobacteriia</taxon>
        <taxon>Flavobacteriales</taxon>
        <taxon>Flavobacteriaceae</taxon>
        <taxon>Flavobacterium</taxon>
    </lineage>
</organism>
<dbReference type="NCBIfam" id="NF038128">
    <property type="entry name" value="choice_anch_J"/>
    <property type="match status" value="1"/>
</dbReference>
<keyword evidence="2" id="KW-0732">Signal</keyword>
<evidence type="ECO:0000313" key="5">
    <source>
        <dbReference type="Proteomes" id="UP000271937"/>
    </source>
</evidence>
<dbReference type="Pfam" id="PF00041">
    <property type="entry name" value="fn3"/>
    <property type="match status" value="4"/>
</dbReference>
<dbReference type="CDD" id="cd00063">
    <property type="entry name" value="FN3"/>
    <property type="match status" value="4"/>
</dbReference>
<dbReference type="SUPFAM" id="SSF49265">
    <property type="entry name" value="Fibronectin type III"/>
    <property type="match status" value="4"/>
</dbReference>
<sequence>MKKITLLLLMCFSSFIGFSQGLVEGFDNTAAPSGGVLALDSGSWAIFDNGIGTQGSWLPTASPTLIHQGTRAMQINGTNDNLGIGNTSQDWLVTPAVVVPNNGQLKFFTRLQTAANQGSIFQIRISTTSQTDAASFTILQEWNELNLNVSYNTYEEKTVPLNLPAGSTVYVAFVMLNTQLGNTVSSERWLIDTVNIVEQCLDPTNLTASAVTQSGANLSWLNPSGATSWEIEIVSGTTPTPTQHGVVYNGALPYAATGTATGTPLVQVPFLPNTEYKYYVRAICSGSNTSSAWVGPFSFTTGAPGFTCSSAIPITALPYTTTDNTANYGDTFDANQGTGCGSTVNYMTGNDVFYSYTATQTGVISISMTPTATNTSIFVYNGCANVGVSCVAGVANAQTTVREIPALAVTAGVTYVIVISKNGTPATGAYTLNIQIVNCTPPTNLNATNVSATSATLTWDNPGGLASTWQVALQDAGTPMPTTDAGVVTVTTNTAYQPTLQNSYAYQYYVRAQCPDGSYSAWAGPYLFNSAQVAASIPFTEGFEGTNTFALNNGTQVNKWAVGSATNNGGTNSLYISNDNGVSNAYTIAAAISVVQAYRDIAVPAGTNELNLAFDWKAAGESTFDYLRVWTVPTSFTPTPGTQITAGAGRVQLGANMNLTPNYTTVNYVIPATALAGQTMRLVFEWRNDNSAGTQPPAAIDNINLTVITCSAPSALLLQSVGQTTAGISWTAPVSGAASYDYYVSSTNTNPAAGVTVTGNVSTTTATLSGLLPSTTNYVWVRSNCGIDGTSTWTGPVTVITTQIPGTLAYIDGFEGTNQWSLINGTQVNKWVVGTATNNGGTQSLYISNDNGATNAYTITSTSIVQAYRDIAIPATAGDLNVSFDWRAVGQGFGPTTFNDYFRVWAVPTTFNPTPGTQITAGVGRVQLGTSTNNSANYTTSNYVLPSAGFAGQTLRLVFEWRNDASTGTQTPAAIDNVNISIITCAAPTALAVNTVNQTSGTFSWTAPASGAISYDYYVSTTNTAPIATTAATGNVTTTNATALGLQPSTTYYVWVRTNCGATDGNSTWTGPVQLITTQIPADLTYVDGFEGTNQWSIVNGTQVNKWVIGTATSNGGTQSLYITNDNGVSNAYTVNAISVVQAYRDINVPATAAELNVAFDWRAAGESSFDYLRVWAVPTTFNPTPGTQITAGAGRVQLGANMNQTPNYTTVNYVLPTTGFAGQTMRLVFEWRNDGSAGTQPPAAIDNVNINVITCSAPSALIVNTANQTGGSFSWTAPANGAASYDYYISTTNTPPTSTSEVVNVTPTNATVTGLQPSTTHYVWVRSNCGAVDGTSIWVGPVQLITSQIPGELNYIDGFEGTNGWTLNNGTQVNKWIVGTATSNGGTQSLYISNNNADNAYTISSTSVVHAYRDIQMPAVVGDLSLTFDWKAIGQGFTTTFNDYFRVWAVPTTFNPTPGTQITAGSGRVQIGANFNNSAIWQTPNYIFSATPFSGQAMRLVFEWRNDGSSGTQPPAAIDNVNLSQLTCPAPINLIAESNPSNSDLILSWTPVGAETQWEVVAQIAGTGAPVSGQIVNETSLTFSPLPGTFYEFFVRAICSPTDSSFWAGPAAFSIFTPPGCASVDLVGVGVDIVDQEIILCAEEDNCVNLSATYFGIGATTSYEVASIDYNPPFPFTGGTEMPITADDDYTPSFDLPFNFCFFGESYDYVRVGDNGVIAFGLPYTTTYGEYCSWVLDGPIPNPAFTIKNAIYGVFQDMLTTNNPGANTSINYQVLGTYPCRAFVVNFNEVPAFGTACQDAQYRTTTQIVLYEISNIIEVYVKNRTACSGWQQGEGVIGIQNAAGTVAYVPPGRNTGAWNATNEAWRFSPNGESNVDFQWLKDGVFFSDQQDIQVCVTELTTMVAQATYTTCDGTVITKENQVIIRTTEPLPTNDPVDILSCSSTGNPIFDLTPNTATIIGSNSATDLIIEYYLTQAEAEVGVSATAILTPEAYAGTPGQTIFVRISYPGSDCFFVKTFQLQLGSNTPSVTTFSYSTPICIGNATNPLPIPVTGFTAGGTYSSNDVTVNATTGEIDMTTATAGTHDITYTIIPAGCNEGGSFTAQIVINALPVADVITDVVVCDSYVLQPLSANNNYFTAPNGGGSALTAGTAITTSQLIYIFSSTGVGCSDESDFNVTINESPIVSVTGACQGADYIIEATILNDNLSADNFIFSWTDSDGNSVGGNTSTITVSVSGEYFVNVTPVATSTVDCSVDQSFTANGTTCMIPKGISPNGDGK</sequence>
<feature type="domain" description="Fibronectin type-III" evidence="3">
    <location>
        <begin position="202"/>
        <end position="304"/>
    </location>
</feature>
<feature type="signal peptide" evidence="2">
    <location>
        <begin position="1"/>
        <end position="19"/>
    </location>
</feature>
<dbReference type="Proteomes" id="UP000271937">
    <property type="component" value="Unassembled WGS sequence"/>
</dbReference>
<name>A0A3P3WLY5_9FLAO</name>
<comment type="caution">
    <text evidence="4">The sequence shown here is derived from an EMBL/GenBank/DDBJ whole genome shotgun (WGS) entry which is preliminary data.</text>
</comment>
<evidence type="ECO:0000313" key="4">
    <source>
        <dbReference type="EMBL" id="RRJ94213.1"/>
    </source>
</evidence>
<dbReference type="InterPro" id="IPR036116">
    <property type="entry name" value="FN3_sf"/>
</dbReference>
<dbReference type="PANTHER" id="PTHR46708:SF2">
    <property type="entry name" value="FIBRONECTIN TYPE-III DOMAIN-CONTAINING PROTEIN"/>
    <property type="match status" value="1"/>
</dbReference>
<gene>
    <name evidence="4" type="ORF">EG849_01705</name>
</gene>
<accession>A0A3P3WLY5</accession>
<keyword evidence="1" id="KW-0677">Repeat</keyword>
<proteinExistence type="predicted"/>
<dbReference type="EMBL" id="RQVR01000001">
    <property type="protein sequence ID" value="RRJ94213.1"/>
    <property type="molecule type" value="Genomic_DNA"/>
</dbReference>
<dbReference type="Gene3D" id="2.60.40.10">
    <property type="entry name" value="Immunoglobulins"/>
    <property type="match status" value="6"/>
</dbReference>